<dbReference type="EMBL" id="VCIW01000019">
    <property type="protein sequence ID" value="TLS49695.1"/>
    <property type="molecule type" value="Genomic_DNA"/>
</dbReference>
<dbReference type="SUPFAM" id="SSF109854">
    <property type="entry name" value="DinB/YfiT-like putative metalloenzymes"/>
    <property type="match status" value="1"/>
</dbReference>
<dbReference type="PANTHER" id="PTHR37302:SF3">
    <property type="entry name" value="DAMAGE-INDUCIBLE PROTEIN DINB"/>
    <property type="match status" value="1"/>
</dbReference>
<dbReference type="PANTHER" id="PTHR37302">
    <property type="entry name" value="SLR1116 PROTEIN"/>
    <property type="match status" value="1"/>
</dbReference>
<feature type="binding site" evidence="3">
    <location>
        <position position="39"/>
    </location>
    <ligand>
        <name>a divalent metal cation</name>
        <dbReference type="ChEBI" id="CHEBI:60240"/>
    </ligand>
</feature>
<evidence type="ECO:0000256" key="3">
    <source>
        <dbReference type="PIRSR" id="PIRSR607837-1"/>
    </source>
</evidence>
<protein>
    <submittedName>
        <fullName evidence="4">Damage-inducible protein DinB</fullName>
    </submittedName>
</protein>
<keyword evidence="2 3" id="KW-0479">Metal-binding</keyword>
<dbReference type="Gene3D" id="1.20.120.450">
    <property type="entry name" value="dinb family like domain"/>
    <property type="match status" value="1"/>
</dbReference>
<accession>A0A5R9GE90</accession>
<feature type="binding site" evidence="3">
    <location>
        <position position="119"/>
    </location>
    <ligand>
        <name>a divalent metal cation</name>
        <dbReference type="ChEBI" id="CHEBI:60240"/>
    </ligand>
</feature>
<organism evidence="4 5">
    <name type="scientific">Paenibacillus antri</name>
    <dbReference type="NCBI Taxonomy" id="2582848"/>
    <lineage>
        <taxon>Bacteria</taxon>
        <taxon>Bacillati</taxon>
        <taxon>Bacillota</taxon>
        <taxon>Bacilli</taxon>
        <taxon>Bacillales</taxon>
        <taxon>Paenibacillaceae</taxon>
        <taxon>Paenibacillus</taxon>
    </lineage>
</organism>
<gene>
    <name evidence="4" type="ORF">FE782_23775</name>
</gene>
<comment type="similarity">
    <text evidence="1">Belongs to the DinB family.</text>
</comment>
<dbReference type="GO" id="GO:0046872">
    <property type="term" value="F:metal ion binding"/>
    <property type="evidence" value="ECO:0007669"/>
    <property type="project" value="UniProtKB-KW"/>
</dbReference>
<dbReference type="Proteomes" id="UP000309676">
    <property type="component" value="Unassembled WGS sequence"/>
</dbReference>
<dbReference type="OrthoDB" id="9811413at2"/>
<proteinExistence type="inferred from homology"/>
<feature type="binding site" evidence="3">
    <location>
        <position position="123"/>
    </location>
    <ligand>
        <name>a divalent metal cation</name>
        <dbReference type="ChEBI" id="CHEBI:60240"/>
    </ligand>
</feature>
<keyword evidence="5" id="KW-1185">Reference proteome</keyword>
<dbReference type="Pfam" id="PF05163">
    <property type="entry name" value="DinB"/>
    <property type="match status" value="1"/>
</dbReference>
<evidence type="ECO:0000256" key="1">
    <source>
        <dbReference type="ARBA" id="ARBA00008635"/>
    </source>
</evidence>
<evidence type="ECO:0000313" key="5">
    <source>
        <dbReference type="Proteomes" id="UP000309676"/>
    </source>
</evidence>
<dbReference type="InterPro" id="IPR034660">
    <property type="entry name" value="DinB/YfiT-like"/>
</dbReference>
<name>A0A5R9GE90_9BACL</name>
<dbReference type="InterPro" id="IPR007837">
    <property type="entry name" value="DinB"/>
</dbReference>
<comment type="caution">
    <text evidence="4">The sequence shown here is derived from an EMBL/GenBank/DDBJ whole genome shotgun (WGS) entry which is preliminary data.</text>
</comment>
<reference evidence="4 5" key="1">
    <citation type="submission" date="2019-05" db="EMBL/GenBank/DDBJ databases">
        <authorList>
            <person name="Narsing Rao M.P."/>
            <person name="Li W.J."/>
        </authorList>
    </citation>
    <scope>NUCLEOTIDE SEQUENCE [LARGE SCALE GENOMIC DNA]</scope>
    <source>
        <strain evidence="4 5">SYSU_K30003</strain>
    </source>
</reference>
<evidence type="ECO:0000313" key="4">
    <source>
        <dbReference type="EMBL" id="TLS49695.1"/>
    </source>
</evidence>
<sequence>MKDMFANMLRHMAWADRRIGAALAAAPDAPADAVKWYAHIVGAETIWLSRIEGGDSYPVPVFPAWDVAASREASEETLTNYSRFIETCDDFERIAVYRLSTGAEARTSVSDILTHVFLHGSYHRGQINAKLRGAGLEPMPVDYILYARENRI</sequence>
<evidence type="ECO:0000256" key="2">
    <source>
        <dbReference type="ARBA" id="ARBA00022723"/>
    </source>
</evidence>
<dbReference type="AlphaFoldDB" id="A0A5R9GE90"/>
<dbReference type="RefSeq" id="WP_138196848.1">
    <property type="nucleotide sequence ID" value="NZ_VCIW01000019.1"/>
</dbReference>